<dbReference type="GO" id="GO:0051119">
    <property type="term" value="F:sugar transmembrane transporter activity"/>
    <property type="evidence" value="ECO:0007669"/>
    <property type="project" value="InterPro"/>
</dbReference>
<feature type="transmembrane region" description="Helical" evidence="1">
    <location>
        <begin position="6"/>
        <end position="27"/>
    </location>
</feature>
<protein>
    <recommendedName>
        <fullName evidence="4">MtN3 and saliva related transmembrane protein</fullName>
    </recommendedName>
</protein>
<organism evidence="2 3">
    <name type="scientific">Candidatus Daviesbacteria bacterium GW2011_GWC2_40_12</name>
    <dbReference type="NCBI Taxonomy" id="1618431"/>
    <lineage>
        <taxon>Bacteria</taxon>
        <taxon>Candidatus Daviesiibacteriota</taxon>
    </lineage>
</organism>
<accession>A0A0G0TUG6</accession>
<dbReference type="InterPro" id="IPR004316">
    <property type="entry name" value="SWEET_rpt"/>
</dbReference>
<keyword evidence="1" id="KW-0812">Transmembrane</keyword>
<evidence type="ECO:0000313" key="2">
    <source>
        <dbReference type="EMBL" id="KKR41557.1"/>
    </source>
</evidence>
<dbReference type="Gene3D" id="1.20.1280.290">
    <property type="match status" value="1"/>
</dbReference>
<dbReference type="EMBL" id="LBYB01000009">
    <property type="protein sequence ID" value="KKR41557.1"/>
    <property type="molecule type" value="Genomic_DNA"/>
</dbReference>
<dbReference type="NCBIfam" id="NF037968">
    <property type="entry name" value="SemiSWEET_2"/>
    <property type="match status" value="1"/>
</dbReference>
<keyword evidence="1" id="KW-1133">Transmembrane helix</keyword>
<sequence length="84" mass="9387">MFSVQVLGLVAGGFVVIASLPQIYQIIKTKKTEDLSLPMYIALNMGIFLWIVYGLFTGQTAIIITNLIFQVMNLSILFLKIKYG</sequence>
<gene>
    <name evidence="2" type="ORF">UT77_C0009G0015</name>
</gene>
<keyword evidence="1" id="KW-0472">Membrane</keyword>
<dbReference type="AlphaFoldDB" id="A0A0G0TUG6"/>
<dbReference type="Pfam" id="PF03083">
    <property type="entry name" value="MtN3_slv"/>
    <property type="match status" value="1"/>
</dbReference>
<name>A0A0G0TUG6_9BACT</name>
<dbReference type="GO" id="GO:0016020">
    <property type="term" value="C:membrane"/>
    <property type="evidence" value="ECO:0007669"/>
    <property type="project" value="InterPro"/>
</dbReference>
<proteinExistence type="predicted"/>
<evidence type="ECO:0000313" key="3">
    <source>
        <dbReference type="Proteomes" id="UP000034881"/>
    </source>
</evidence>
<evidence type="ECO:0000256" key="1">
    <source>
        <dbReference type="SAM" id="Phobius"/>
    </source>
</evidence>
<comment type="caution">
    <text evidence="2">The sequence shown here is derived from an EMBL/GenBank/DDBJ whole genome shotgun (WGS) entry which is preliminary data.</text>
</comment>
<dbReference type="InterPro" id="IPR047662">
    <property type="entry name" value="SemiSWEET"/>
</dbReference>
<dbReference type="Proteomes" id="UP000034881">
    <property type="component" value="Unassembled WGS sequence"/>
</dbReference>
<reference evidence="2 3" key="1">
    <citation type="journal article" date="2015" name="Nature">
        <title>rRNA introns, odd ribosomes, and small enigmatic genomes across a large radiation of phyla.</title>
        <authorList>
            <person name="Brown C.T."/>
            <person name="Hug L.A."/>
            <person name="Thomas B.C."/>
            <person name="Sharon I."/>
            <person name="Castelle C.J."/>
            <person name="Singh A."/>
            <person name="Wilkins M.J."/>
            <person name="Williams K.H."/>
            <person name="Banfield J.F."/>
        </authorList>
    </citation>
    <scope>NUCLEOTIDE SEQUENCE [LARGE SCALE GENOMIC DNA]</scope>
</reference>
<evidence type="ECO:0008006" key="4">
    <source>
        <dbReference type="Google" id="ProtNLM"/>
    </source>
</evidence>